<keyword evidence="8 9" id="KW-0624">Polysaccharide degradation</keyword>
<dbReference type="Proteomes" id="UP001430584">
    <property type="component" value="Unassembled WGS sequence"/>
</dbReference>
<evidence type="ECO:0000256" key="10">
    <source>
        <dbReference type="SAM" id="MobiDB-lite"/>
    </source>
</evidence>
<dbReference type="InterPro" id="IPR008928">
    <property type="entry name" value="6-hairpin_glycosidase_sf"/>
</dbReference>
<dbReference type="InterPro" id="IPR000165">
    <property type="entry name" value="Glucoamylase"/>
</dbReference>
<dbReference type="Pfam" id="PF00723">
    <property type="entry name" value="Glyco_hydro_15"/>
    <property type="match status" value="1"/>
</dbReference>
<keyword evidence="14" id="KW-1185">Reference proteome</keyword>
<evidence type="ECO:0000256" key="6">
    <source>
        <dbReference type="ARBA" id="ARBA00023277"/>
    </source>
</evidence>
<evidence type="ECO:0000256" key="4">
    <source>
        <dbReference type="ARBA" id="ARBA00022801"/>
    </source>
</evidence>
<dbReference type="InterPro" id="IPR011613">
    <property type="entry name" value="GH15-like"/>
</dbReference>
<dbReference type="PROSITE" id="PS51166">
    <property type="entry name" value="CBM20"/>
    <property type="match status" value="1"/>
</dbReference>
<name>A0ABR3C8V9_9PEZI</name>
<evidence type="ECO:0000259" key="12">
    <source>
        <dbReference type="PROSITE" id="PS51166"/>
    </source>
</evidence>
<dbReference type="SUPFAM" id="SSF49452">
    <property type="entry name" value="Starch-binding domain-like"/>
    <property type="match status" value="1"/>
</dbReference>
<keyword evidence="4 9" id="KW-0378">Hydrolase</keyword>
<evidence type="ECO:0000313" key="14">
    <source>
        <dbReference type="Proteomes" id="UP001430584"/>
    </source>
</evidence>
<dbReference type="EMBL" id="JAJVCZ030000009">
    <property type="protein sequence ID" value="KAL0256741.1"/>
    <property type="molecule type" value="Genomic_DNA"/>
</dbReference>
<keyword evidence="7 9" id="KW-0326">Glycosidase</keyword>
<dbReference type="PRINTS" id="PR00736">
    <property type="entry name" value="GLHYDRLASE15"/>
</dbReference>
<evidence type="ECO:0000256" key="2">
    <source>
        <dbReference type="ARBA" id="ARBA00006188"/>
    </source>
</evidence>
<dbReference type="InterPro" id="IPR046966">
    <property type="entry name" value="Glucoamylase_active_site"/>
</dbReference>
<evidence type="ECO:0000256" key="8">
    <source>
        <dbReference type="ARBA" id="ARBA00023326"/>
    </source>
</evidence>
<evidence type="ECO:0000256" key="3">
    <source>
        <dbReference type="ARBA" id="ARBA00022729"/>
    </source>
</evidence>
<dbReference type="PANTHER" id="PTHR31616:SF12">
    <property type="entry name" value="GLUCOAMYLASE"/>
    <property type="match status" value="1"/>
</dbReference>
<dbReference type="PANTHER" id="PTHR31616">
    <property type="entry name" value="TREHALASE"/>
    <property type="match status" value="1"/>
</dbReference>
<evidence type="ECO:0000256" key="1">
    <source>
        <dbReference type="ARBA" id="ARBA00001863"/>
    </source>
</evidence>
<organism evidence="13 14">
    <name type="scientific">Diplodia seriata</name>
    <dbReference type="NCBI Taxonomy" id="420778"/>
    <lineage>
        <taxon>Eukaryota</taxon>
        <taxon>Fungi</taxon>
        <taxon>Dikarya</taxon>
        <taxon>Ascomycota</taxon>
        <taxon>Pezizomycotina</taxon>
        <taxon>Dothideomycetes</taxon>
        <taxon>Dothideomycetes incertae sedis</taxon>
        <taxon>Botryosphaeriales</taxon>
        <taxon>Botryosphaeriaceae</taxon>
        <taxon>Diplodia</taxon>
    </lineage>
</organism>
<feature type="region of interest" description="Disordered" evidence="10">
    <location>
        <begin position="505"/>
        <end position="535"/>
    </location>
</feature>
<feature type="chain" id="PRO_5046695501" description="Glucoamylase" evidence="11">
    <location>
        <begin position="21"/>
        <end position="652"/>
    </location>
</feature>
<dbReference type="InterPro" id="IPR008291">
    <property type="entry name" value="Glucoamylase_SBD"/>
</dbReference>
<dbReference type="EC" id="3.2.1.3" evidence="9"/>
<dbReference type="PIRSF" id="PIRSF001031">
    <property type="entry name" value="Glu-a-glcsd_SBD"/>
    <property type="match status" value="1"/>
</dbReference>
<keyword evidence="5" id="KW-0325">Glycoprotein</keyword>
<comment type="catalytic activity">
    <reaction evidence="1 9">
        <text>Hydrolysis of terminal (1-&gt;4)-linked alpha-D-glucose residues successively from non-reducing ends of the chains with release of beta-D-glucose.</text>
        <dbReference type="EC" id="3.2.1.3"/>
    </reaction>
</comment>
<dbReference type="InterPro" id="IPR012341">
    <property type="entry name" value="6hp_glycosidase-like_sf"/>
</dbReference>
<comment type="similarity">
    <text evidence="2 9">Belongs to the glycosyl hydrolase 15 family.</text>
</comment>
<evidence type="ECO:0000313" key="13">
    <source>
        <dbReference type="EMBL" id="KAL0256741.1"/>
    </source>
</evidence>
<dbReference type="Gene3D" id="2.60.40.10">
    <property type="entry name" value="Immunoglobulins"/>
    <property type="match status" value="1"/>
</dbReference>
<dbReference type="InterPro" id="IPR013784">
    <property type="entry name" value="Carb-bd-like_fold"/>
</dbReference>
<dbReference type="RefSeq" id="XP_066629770.1">
    <property type="nucleotide sequence ID" value="XM_066780541.1"/>
</dbReference>
<comment type="caution">
    <text evidence="13">The sequence shown here is derived from an EMBL/GenBank/DDBJ whole genome shotgun (WGS) entry which is preliminary data.</text>
</comment>
<proteinExistence type="inferred from homology"/>
<dbReference type="Gene3D" id="1.50.10.10">
    <property type="match status" value="1"/>
</dbReference>
<keyword evidence="3 11" id="KW-0732">Signal</keyword>
<dbReference type="Pfam" id="PF00686">
    <property type="entry name" value="CBM_20"/>
    <property type="match status" value="1"/>
</dbReference>
<dbReference type="InterPro" id="IPR002044">
    <property type="entry name" value="CBM20"/>
</dbReference>
<evidence type="ECO:0000256" key="7">
    <source>
        <dbReference type="ARBA" id="ARBA00023295"/>
    </source>
</evidence>
<dbReference type="GO" id="GO:0016787">
    <property type="term" value="F:hydrolase activity"/>
    <property type="evidence" value="ECO:0007669"/>
    <property type="project" value="UniProtKB-KW"/>
</dbReference>
<dbReference type="PROSITE" id="PS00820">
    <property type="entry name" value="GLUCOAMYLASE"/>
    <property type="match status" value="1"/>
</dbReference>
<dbReference type="SMART" id="SM01065">
    <property type="entry name" value="CBM_2"/>
    <property type="match status" value="1"/>
</dbReference>
<evidence type="ECO:0000256" key="9">
    <source>
        <dbReference type="PIRNR" id="PIRNR001031"/>
    </source>
</evidence>
<evidence type="ECO:0000256" key="5">
    <source>
        <dbReference type="ARBA" id="ARBA00023180"/>
    </source>
</evidence>
<gene>
    <name evidence="13" type="primary">gla1</name>
    <name evidence="13" type="ORF">SLS55_009138</name>
</gene>
<protein>
    <recommendedName>
        <fullName evidence="9">Glucoamylase</fullName>
        <ecNumber evidence="9">3.2.1.3</ecNumber>
    </recommendedName>
    <alternativeName>
        <fullName evidence="9">1,4-alpha-D-glucan glucohydrolase</fullName>
    </alternativeName>
    <alternativeName>
        <fullName evidence="9">Glucan 1,4-alpha-glucosidase</fullName>
    </alternativeName>
</protein>
<dbReference type="SUPFAM" id="SSF48208">
    <property type="entry name" value="Six-hairpin glycosidases"/>
    <property type="match status" value="1"/>
</dbReference>
<evidence type="ECO:0000256" key="11">
    <source>
        <dbReference type="SAM" id="SignalP"/>
    </source>
</evidence>
<keyword evidence="6 9" id="KW-0119">Carbohydrate metabolism</keyword>
<reference evidence="13 14" key="1">
    <citation type="submission" date="2024-02" db="EMBL/GenBank/DDBJ databases">
        <title>De novo assembly and annotation of 12 fungi associated with fruit tree decline syndrome in Ontario, Canada.</title>
        <authorList>
            <person name="Sulman M."/>
            <person name="Ellouze W."/>
            <person name="Ilyukhin E."/>
        </authorList>
    </citation>
    <scope>NUCLEOTIDE SEQUENCE [LARGE SCALE GENOMIC DNA]</scope>
    <source>
        <strain evidence="13 14">FDS-637</strain>
    </source>
</reference>
<accession>A0ABR3C8V9</accession>
<feature type="domain" description="CBM20" evidence="12">
    <location>
        <begin position="538"/>
        <end position="644"/>
    </location>
</feature>
<feature type="signal peptide" evidence="11">
    <location>
        <begin position="1"/>
        <end position="20"/>
    </location>
</feature>
<sequence>MFFPTKALGLVGLLVGDALAVPTTTLFKRQSDVDSFISTESPIAYAGVLANIGDDGANAAGAAAGVVVAGPSKSDPDYFYTWTRDAALVFKALVDQFIAGDSSLQDEIQEYIVAQARLQGIDNPSGGLSTGGLGEPKFNVDLTQFTDAWGRPQRDGPPLRATAMIAYARWLIDNGYTDTARDVVWPVIRNDLSYTTEYWNQTGFDLWEEVQGSSFFTIAVSHRALVEGSTLAAQVGDSCDYCDSQAPLVLCFQQSFWNSNGNYIVSNINVNNGRTGKDANSILTSIHNFDPSAACDDVTFQPCSSRALANHKAVTDSFRSIYAINSGIPAGSAVAVGRYAEDTYYNGNPWYLATLAAAEQLYDALYTWTREASITIDAVSLPFFTDIYPSAATGTFAADSDAFVAIVNAVKAYADGFVGVVQTYTPADGSLSEQFSRDDGTPLSAPDLTWSYAAFLTAAARRDSVVPASWNAESADDVPAACAAGSASGTYASATNTVFPTGITTGVPGTTTTTTAPTTTTTPPTSTTTAPTTTTTGTTCPTSVAVTFSVIASTSFGESIVLTGDAAALGSWAPANGKALSADKYTASNNLWYGVVDLAPGASVAYKYVRESSDGVWTWESDPNHKFLNAPSQMLYRDEMLAENKARPRVSS</sequence>
<dbReference type="InterPro" id="IPR013783">
    <property type="entry name" value="Ig-like_fold"/>
</dbReference>
<dbReference type="GeneID" id="92013223"/>